<dbReference type="Proteomes" id="UP000288805">
    <property type="component" value="Unassembled WGS sequence"/>
</dbReference>
<name>A0A438BX58_VITVI</name>
<evidence type="ECO:0000256" key="1">
    <source>
        <dbReference type="SAM" id="MobiDB-lite"/>
    </source>
</evidence>
<proteinExistence type="predicted"/>
<accession>A0A438BX58</accession>
<sequence length="267" mass="28929">MGLSKGQSLVDEEASGPVVKGQPNSLKLSQKGLVQESVVGAFKEPRALGVKIVTFERSLDDAFLSVVLITEAGGTSIADESLLEEASRYSFLESGSFTSFGGRVSPFSSFSRGDKAMVVASQGLGTLDELVVEVGEAVVDPLRVIWADGSERGASTKLEGGAKAYGGKVLLARDLESGLEGEERRATVLWMSFLTFYRCLGMPIEGFEGEIMELMKRMKERKDLKGNLVGKKRKIQKISRSDRELKKLECSVNYSGTERCVGELQLA</sequence>
<organism evidence="2 3">
    <name type="scientific">Vitis vinifera</name>
    <name type="common">Grape</name>
    <dbReference type="NCBI Taxonomy" id="29760"/>
    <lineage>
        <taxon>Eukaryota</taxon>
        <taxon>Viridiplantae</taxon>
        <taxon>Streptophyta</taxon>
        <taxon>Embryophyta</taxon>
        <taxon>Tracheophyta</taxon>
        <taxon>Spermatophyta</taxon>
        <taxon>Magnoliopsida</taxon>
        <taxon>eudicotyledons</taxon>
        <taxon>Gunneridae</taxon>
        <taxon>Pentapetalae</taxon>
        <taxon>rosids</taxon>
        <taxon>Vitales</taxon>
        <taxon>Vitaceae</taxon>
        <taxon>Viteae</taxon>
        <taxon>Vitis</taxon>
    </lineage>
</organism>
<gene>
    <name evidence="2" type="ORF">CK203_090662</name>
</gene>
<dbReference type="EMBL" id="QGNW01002604">
    <property type="protein sequence ID" value="RVW15200.1"/>
    <property type="molecule type" value="Genomic_DNA"/>
</dbReference>
<feature type="region of interest" description="Disordered" evidence="1">
    <location>
        <begin position="1"/>
        <end position="23"/>
    </location>
</feature>
<evidence type="ECO:0000313" key="2">
    <source>
        <dbReference type="EMBL" id="RVW15200.1"/>
    </source>
</evidence>
<protein>
    <submittedName>
        <fullName evidence="2">Uncharacterized protein</fullName>
    </submittedName>
</protein>
<evidence type="ECO:0000313" key="3">
    <source>
        <dbReference type="Proteomes" id="UP000288805"/>
    </source>
</evidence>
<dbReference type="AlphaFoldDB" id="A0A438BX58"/>
<reference evidence="2 3" key="1">
    <citation type="journal article" date="2018" name="PLoS Genet.">
        <title>Population sequencing reveals clonal diversity and ancestral inbreeding in the grapevine cultivar Chardonnay.</title>
        <authorList>
            <person name="Roach M.J."/>
            <person name="Johnson D.L."/>
            <person name="Bohlmann J."/>
            <person name="van Vuuren H.J."/>
            <person name="Jones S.J."/>
            <person name="Pretorius I.S."/>
            <person name="Schmidt S.A."/>
            <person name="Borneman A.R."/>
        </authorList>
    </citation>
    <scope>NUCLEOTIDE SEQUENCE [LARGE SCALE GENOMIC DNA]</scope>
    <source>
        <strain evidence="3">cv. Chardonnay</strain>
        <tissue evidence="2">Leaf</tissue>
    </source>
</reference>
<comment type="caution">
    <text evidence="2">The sequence shown here is derived from an EMBL/GenBank/DDBJ whole genome shotgun (WGS) entry which is preliminary data.</text>
</comment>